<reference evidence="1" key="1">
    <citation type="journal article" date="2023" name="Mol. Phylogenet. Evol.">
        <title>Genome-scale phylogeny and comparative genomics of the fungal order Sordariales.</title>
        <authorList>
            <person name="Hensen N."/>
            <person name="Bonometti L."/>
            <person name="Westerberg I."/>
            <person name="Brannstrom I.O."/>
            <person name="Guillou S."/>
            <person name="Cros-Aarteil S."/>
            <person name="Calhoun S."/>
            <person name="Haridas S."/>
            <person name="Kuo A."/>
            <person name="Mondo S."/>
            <person name="Pangilinan J."/>
            <person name="Riley R."/>
            <person name="LaButti K."/>
            <person name="Andreopoulos B."/>
            <person name="Lipzen A."/>
            <person name="Chen C."/>
            <person name="Yan M."/>
            <person name="Daum C."/>
            <person name="Ng V."/>
            <person name="Clum A."/>
            <person name="Steindorff A."/>
            <person name="Ohm R.A."/>
            <person name="Martin F."/>
            <person name="Silar P."/>
            <person name="Natvig D.O."/>
            <person name="Lalanne C."/>
            <person name="Gautier V."/>
            <person name="Ament-Velasquez S.L."/>
            <person name="Kruys A."/>
            <person name="Hutchinson M.I."/>
            <person name="Powell A.J."/>
            <person name="Barry K."/>
            <person name="Miller A.N."/>
            <person name="Grigoriev I.V."/>
            <person name="Debuchy R."/>
            <person name="Gladieux P."/>
            <person name="Hiltunen Thoren M."/>
            <person name="Johannesson H."/>
        </authorList>
    </citation>
    <scope>NUCLEOTIDE SEQUENCE</scope>
    <source>
        <strain evidence="1">CBS 508.74</strain>
    </source>
</reference>
<proteinExistence type="predicted"/>
<keyword evidence="2" id="KW-1185">Reference proteome</keyword>
<sequence length="90" mass="10059">MSREREAFTLVYMPSLFVCDLSPDFLIVICFGESKARFLPPGVRSTDGSRHASVTDPLWRDRSGFSFATFCIAGEYGLYALTALIQDQIV</sequence>
<reference evidence="1" key="2">
    <citation type="submission" date="2023-05" db="EMBL/GenBank/DDBJ databases">
        <authorList>
            <consortium name="Lawrence Berkeley National Laboratory"/>
            <person name="Steindorff A."/>
            <person name="Hensen N."/>
            <person name="Bonometti L."/>
            <person name="Westerberg I."/>
            <person name="Brannstrom I.O."/>
            <person name="Guillou S."/>
            <person name="Cros-Aarteil S."/>
            <person name="Calhoun S."/>
            <person name="Haridas S."/>
            <person name="Kuo A."/>
            <person name="Mondo S."/>
            <person name="Pangilinan J."/>
            <person name="Riley R."/>
            <person name="Labutti K."/>
            <person name="Andreopoulos B."/>
            <person name="Lipzen A."/>
            <person name="Chen C."/>
            <person name="Yanf M."/>
            <person name="Daum C."/>
            <person name="Ng V."/>
            <person name="Clum A."/>
            <person name="Ohm R."/>
            <person name="Martin F."/>
            <person name="Silar P."/>
            <person name="Natvig D."/>
            <person name="Lalanne C."/>
            <person name="Gautier V."/>
            <person name="Ament-Velasquez S.L."/>
            <person name="Kruys A."/>
            <person name="Hutchinson M.I."/>
            <person name="Powell A.J."/>
            <person name="Barry K."/>
            <person name="Miller A.N."/>
            <person name="Grigoriev I.V."/>
            <person name="Debuchy R."/>
            <person name="Gladieux P."/>
            <person name="Thoren M.H."/>
            <person name="Johannesson H."/>
        </authorList>
    </citation>
    <scope>NUCLEOTIDE SEQUENCE</scope>
    <source>
        <strain evidence="1">CBS 508.74</strain>
    </source>
</reference>
<comment type="caution">
    <text evidence="1">The sequence shown here is derived from an EMBL/GenBank/DDBJ whole genome shotgun (WGS) entry which is preliminary data.</text>
</comment>
<gene>
    <name evidence="1" type="ORF">N656DRAFT_572395</name>
</gene>
<dbReference type="EMBL" id="MU853337">
    <property type="protein sequence ID" value="KAK4114112.1"/>
    <property type="molecule type" value="Genomic_DNA"/>
</dbReference>
<dbReference type="GeneID" id="89934261"/>
<dbReference type="AlphaFoldDB" id="A0AAN6YUD5"/>
<protein>
    <submittedName>
        <fullName evidence="1">Uncharacterized protein</fullName>
    </submittedName>
</protein>
<evidence type="ECO:0000313" key="1">
    <source>
        <dbReference type="EMBL" id="KAK4114112.1"/>
    </source>
</evidence>
<dbReference type="RefSeq" id="XP_064671682.1">
    <property type="nucleotide sequence ID" value="XM_064810136.1"/>
</dbReference>
<dbReference type="Proteomes" id="UP001302812">
    <property type="component" value="Unassembled WGS sequence"/>
</dbReference>
<name>A0AAN6YUD5_9PEZI</name>
<accession>A0AAN6YUD5</accession>
<evidence type="ECO:0000313" key="2">
    <source>
        <dbReference type="Proteomes" id="UP001302812"/>
    </source>
</evidence>
<organism evidence="1 2">
    <name type="scientific">Canariomyces notabilis</name>
    <dbReference type="NCBI Taxonomy" id="2074819"/>
    <lineage>
        <taxon>Eukaryota</taxon>
        <taxon>Fungi</taxon>
        <taxon>Dikarya</taxon>
        <taxon>Ascomycota</taxon>
        <taxon>Pezizomycotina</taxon>
        <taxon>Sordariomycetes</taxon>
        <taxon>Sordariomycetidae</taxon>
        <taxon>Sordariales</taxon>
        <taxon>Chaetomiaceae</taxon>
        <taxon>Canariomyces</taxon>
    </lineage>
</organism>